<dbReference type="InterPro" id="IPR040256">
    <property type="entry name" value="At4g02000-like"/>
</dbReference>
<dbReference type="PANTHER" id="PTHR31286:SF134">
    <property type="entry name" value="OS01G0559450 PROTEIN"/>
    <property type="match status" value="1"/>
</dbReference>
<organism evidence="4 5">
    <name type="scientific">Panicum miliaceum</name>
    <name type="common">Proso millet</name>
    <name type="synonym">Broomcorn millet</name>
    <dbReference type="NCBI Taxonomy" id="4540"/>
    <lineage>
        <taxon>Eukaryota</taxon>
        <taxon>Viridiplantae</taxon>
        <taxon>Streptophyta</taxon>
        <taxon>Embryophyta</taxon>
        <taxon>Tracheophyta</taxon>
        <taxon>Spermatophyta</taxon>
        <taxon>Magnoliopsida</taxon>
        <taxon>Liliopsida</taxon>
        <taxon>Poales</taxon>
        <taxon>Poaceae</taxon>
        <taxon>PACMAD clade</taxon>
        <taxon>Panicoideae</taxon>
        <taxon>Panicodae</taxon>
        <taxon>Paniceae</taxon>
        <taxon>Panicinae</taxon>
        <taxon>Panicum</taxon>
        <taxon>Panicum sect. Panicum</taxon>
    </lineage>
</organism>
<dbReference type="AlphaFoldDB" id="A0A3L6TCQ1"/>
<dbReference type="Pfam" id="PF14392">
    <property type="entry name" value="zf-CCHC_4"/>
    <property type="match status" value="1"/>
</dbReference>
<dbReference type="SMART" id="SM00343">
    <property type="entry name" value="ZnF_C2HC"/>
    <property type="match status" value="1"/>
</dbReference>
<name>A0A3L6TCQ1_PANMI</name>
<evidence type="ECO:0000313" key="4">
    <source>
        <dbReference type="EMBL" id="RLN35952.1"/>
    </source>
</evidence>
<protein>
    <recommendedName>
        <fullName evidence="3">CCHC-type domain-containing protein</fullName>
    </recommendedName>
</protein>
<keyword evidence="1" id="KW-0479">Metal-binding</keyword>
<dbReference type="PROSITE" id="PS50158">
    <property type="entry name" value="ZF_CCHC"/>
    <property type="match status" value="1"/>
</dbReference>
<comment type="caution">
    <text evidence="4">The sequence shown here is derived from an EMBL/GenBank/DDBJ whole genome shotgun (WGS) entry which is preliminary data.</text>
</comment>
<feature type="region of interest" description="Disordered" evidence="2">
    <location>
        <begin position="270"/>
        <end position="304"/>
    </location>
</feature>
<keyword evidence="5" id="KW-1185">Reference proteome</keyword>
<gene>
    <name evidence="4" type="ORF">C2845_PM03G28050</name>
</gene>
<dbReference type="InterPro" id="IPR036875">
    <property type="entry name" value="Znf_CCHC_sf"/>
</dbReference>
<dbReference type="GO" id="GO:0003676">
    <property type="term" value="F:nucleic acid binding"/>
    <property type="evidence" value="ECO:0007669"/>
    <property type="project" value="InterPro"/>
</dbReference>
<dbReference type="InterPro" id="IPR001878">
    <property type="entry name" value="Znf_CCHC"/>
</dbReference>
<dbReference type="GO" id="GO:0008270">
    <property type="term" value="F:zinc ion binding"/>
    <property type="evidence" value="ECO:0007669"/>
    <property type="project" value="UniProtKB-KW"/>
</dbReference>
<keyword evidence="1" id="KW-0863">Zinc-finger</keyword>
<feature type="region of interest" description="Disordered" evidence="2">
    <location>
        <begin position="1"/>
        <end position="35"/>
    </location>
</feature>
<proteinExistence type="predicted"/>
<dbReference type="STRING" id="4540.A0A3L6TCQ1"/>
<evidence type="ECO:0000256" key="1">
    <source>
        <dbReference type="PROSITE-ProRule" id="PRU00047"/>
    </source>
</evidence>
<evidence type="ECO:0000259" key="3">
    <source>
        <dbReference type="PROSITE" id="PS50158"/>
    </source>
</evidence>
<dbReference type="PANTHER" id="PTHR31286">
    <property type="entry name" value="GLYCINE-RICH CELL WALL STRUCTURAL PROTEIN 1.8-LIKE"/>
    <property type="match status" value="1"/>
</dbReference>
<dbReference type="EMBL" id="PQIB02000002">
    <property type="protein sequence ID" value="RLN35952.1"/>
    <property type="molecule type" value="Genomic_DNA"/>
</dbReference>
<dbReference type="Proteomes" id="UP000275267">
    <property type="component" value="Unassembled WGS sequence"/>
</dbReference>
<keyword evidence="1" id="KW-0862">Zinc</keyword>
<sequence>MADIGNTGAGEEVVDDSLPQVAVDGKAASDGQPYVDEIPMPALEDEEEEFDFDPFAGDASGEKRWFAMALYYSSQRSWGMCNIPTFTGMDQEYDPNDDGCMFDEMGVAWRLANPMPVRSLGDNRFVLVFAIEEEYNYVIHGGPWRQKGDALIVVSYDGVSGPSEVIIDSIDLWVCFYDVPETLMSYAFTNVLARKLSDRVLEIGGPINDFLRARVTLPLDEPLKPYVEATNKKLGLMFFEVKYENVPWFCFNCGRLGHSKRDCLEEEEEEAEEGALPKKRGNKFGELMRKSPLKKGAEKPATVPAAPARRALVFSRA</sequence>
<evidence type="ECO:0000256" key="2">
    <source>
        <dbReference type="SAM" id="MobiDB-lite"/>
    </source>
</evidence>
<accession>A0A3L6TCQ1</accession>
<dbReference type="OrthoDB" id="1737333at2759"/>
<dbReference type="InterPro" id="IPR025836">
    <property type="entry name" value="Zn_knuckle_CX2CX4HX4C"/>
</dbReference>
<dbReference type="SUPFAM" id="SSF57756">
    <property type="entry name" value="Retrovirus zinc finger-like domains"/>
    <property type="match status" value="1"/>
</dbReference>
<feature type="domain" description="CCHC-type" evidence="3">
    <location>
        <begin position="250"/>
        <end position="263"/>
    </location>
</feature>
<reference evidence="5" key="1">
    <citation type="journal article" date="2019" name="Nat. Commun.">
        <title>The genome of broomcorn millet.</title>
        <authorList>
            <person name="Zou C."/>
            <person name="Miki D."/>
            <person name="Li D."/>
            <person name="Tang Q."/>
            <person name="Xiao L."/>
            <person name="Rajput S."/>
            <person name="Deng P."/>
            <person name="Jia W."/>
            <person name="Huang R."/>
            <person name="Zhang M."/>
            <person name="Sun Y."/>
            <person name="Hu J."/>
            <person name="Fu X."/>
            <person name="Schnable P.S."/>
            <person name="Li F."/>
            <person name="Zhang H."/>
            <person name="Feng B."/>
            <person name="Zhu X."/>
            <person name="Liu R."/>
            <person name="Schnable J.C."/>
            <person name="Zhu J.-K."/>
            <person name="Zhang H."/>
        </authorList>
    </citation>
    <scope>NUCLEOTIDE SEQUENCE [LARGE SCALE GENOMIC DNA]</scope>
</reference>
<evidence type="ECO:0000313" key="5">
    <source>
        <dbReference type="Proteomes" id="UP000275267"/>
    </source>
</evidence>